<dbReference type="SUPFAM" id="SSF53335">
    <property type="entry name" value="S-adenosyl-L-methionine-dependent methyltransferases"/>
    <property type="match status" value="1"/>
</dbReference>
<dbReference type="PANTHER" id="PTHR43591:SF109">
    <property type="entry name" value="METHYLTRANSFERASE TYPE 11 DOMAIN-CONTAINING PROTEIN"/>
    <property type="match status" value="1"/>
</dbReference>
<dbReference type="Pfam" id="PF13847">
    <property type="entry name" value="Methyltransf_31"/>
    <property type="match status" value="1"/>
</dbReference>
<dbReference type="AlphaFoldDB" id="A0A5B1CJ06"/>
<protein>
    <submittedName>
        <fullName evidence="2">Demethylrebeccamycin-D-glucose O-methyltransferase</fullName>
        <ecNumber evidence="2">2.1.1.164</ecNumber>
    </submittedName>
</protein>
<dbReference type="Gene3D" id="3.40.50.150">
    <property type="entry name" value="Vaccinia Virus protein VP39"/>
    <property type="match status" value="1"/>
</dbReference>
<sequence length="230" mass="25423">MTLPRTPEPIADPKAESDLYRQMDHNDVNGRFVSDLLSAGKVGKHVVDLGCGPADIPIKLVTRIQELGQELEQDVQVMGIDFEPEMLTIAKEEIDFAGMIGQIILEQADASNLVGFDDAMADTVISNTFLHHLDHPVKGMAEAVRILKPSGRLFIRDLYRPETAAQVEDLVALHAGNENNDAKQMLRQSLHAALTLEEITSIAKGLGISNENVVMTSDRHWTIDWTKPNH</sequence>
<comment type="caution">
    <text evidence="2">The sequence shown here is derived from an EMBL/GenBank/DDBJ whole genome shotgun (WGS) entry which is preliminary data.</text>
</comment>
<gene>
    <name evidence="2" type="primary">rebM</name>
    <name evidence="2" type="ORF">LF1_22460</name>
</gene>
<dbReference type="InterPro" id="IPR029063">
    <property type="entry name" value="SAM-dependent_MTases_sf"/>
</dbReference>
<dbReference type="OrthoDB" id="9778766at2"/>
<dbReference type="InterPro" id="IPR025714">
    <property type="entry name" value="Methyltranfer_dom"/>
</dbReference>
<proteinExistence type="predicted"/>
<keyword evidence="2" id="KW-0808">Transferase</keyword>
<dbReference type="GO" id="GO:0102082">
    <property type="term" value="F:demethylrebeccamycin--D-glucose O-methyltransferase activity"/>
    <property type="evidence" value="ECO:0007669"/>
    <property type="project" value="UniProtKB-EC"/>
</dbReference>
<evidence type="ECO:0000259" key="1">
    <source>
        <dbReference type="Pfam" id="PF13847"/>
    </source>
</evidence>
<dbReference type="RefSeq" id="WP_068258691.1">
    <property type="nucleotide sequence ID" value="NZ_LWSK01000006.1"/>
</dbReference>
<organism evidence="2 3">
    <name type="scientific">Rubripirellula obstinata</name>
    <dbReference type="NCBI Taxonomy" id="406547"/>
    <lineage>
        <taxon>Bacteria</taxon>
        <taxon>Pseudomonadati</taxon>
        <taxon>Planctomycetota</taxon>
        <taxon>Planctomycetia</taxon>
        <taxon>Pirellulales</taxon>
        <taxon>Pirellulaceae</taxon>
        <taxon>Rubripirellula</taxon>
    </lineage>
</organism>
<dbReference type="PANTHER" id="PTHR43591">
    <property type="entry name" value="METHYLTRANSFERASE"/>
    <property type="match status" value="1"/>
</dbReference>
<dbReference type="EMBL" id="VRLW01000001">
    <property type="protein sequence ID" value="KAA1259709.1"/>
    <property type="molecule type" value="Genomic_DNA"/>
</dbReference>
<dbReference type="GO" id="GO:0032259">
    <property type="term" value="P:methylation"/>
    <property type="evidence" value="ECO:0007669"/>
    <property type="project" value="UniProtKB-KW"/>
</dbReference>
<keyword evidence="2" id="KW-0489">Methyltransferase</keyword>
<dbReference type="CDD" id="cd02440">
    <property type="entry name" value="AdoMet_MTases"/>
    <property type="match status" value="1"/>
</dbReference>
<feature type="domain" description="Methyltransferase" evidence="1">
    <location>
        <begin position="42"/>
        <end position="170"/>
    </location>
</feature>
<name>A0A5B1CJ06_9BACT</name>
<accession>A0A5B1CJ06</accession>
<dbReference type="Proteomes" id="UP000322699">
    <property type="component" value="Unassembled WGS sequence"/>
</dbReference>
<evidence type="ECO:0000313" key="2">
    <source>
        <dbReference type="EMBL" id="KAA1259709.1"/>
    </source>
</evidence>
<keyword evidence="3" id="KW-1185">Reference proteome</keyword>
<evidence type="ECO:0000313" key="3">
    <source>
        <dbReference type="Proteomes" id="UP000322699"/>
    </source>
</evidence>
<dbReference type="EC" id="2.1.1.164" evidence="2"/>
<reference evidence="2 3" key="1">
    <citation type="submission" date="2019-08" db="EMBL/GenBank/DDBJ databases">
        <title>Deep-cultivation of Planctomycetes and their phenomic and genomic characterization uncovers novel biology.</title>
        <authorList>
            <person name="Wiegand S."/>
            <person name="Jogler M."/>
            <person name="Boedeker C."/>
            <person name="Pinto D."/>
            <person name="Vollmers J."/>
            <person name="Rivas-Marin E."/>
            <person name="Kohn T."/>
            <person name="Peeters S.H."/>
            <person name="Heuer A."/>
            <person name="Rast P."/>
            <person name="Oberbeckmann S."/>
            <person name="Bunk B."/>
            <person name="Jeske O."/>
            <person name="Meyerdierks A."/>
            <person name="Storesund J.E."/>
            <person name="Kallscheuer N."/>
            <person name="Luecker S."/>
            <person name="Lage O.M."/>
            <person name="Pohl T."/>
            <person name="Merkel B.J."/>
            <person name="Hornburger P."/>
            <person name="Mueller R.-W."/>
            <person name="Bruemmer F."/>
            <person name="Labrenz M."/>
            <person name="Spormann A.M."/>
            <person name="Op Den Camp H."/>
            <person name="Overmann J."/>
            <person name="Amann R."/>
            <person name="Jetten M.S.M."/>
            <person name="Mascher T."/>
            <person name="Medema M.H."/>
            <person name="Devos D.P."/>
            <person name="Kaster A.-K."/>
            <person name="Ovreas L."/>
            <person name="Rohde M."/>
            <person name="Galperin M.Y."/>
            <person name="Jogler C."/>
        </authorList>
    </citation>
    <scope>NUCLEOTIDE SEQUENCE [LARGE SCALE GENOMIC DNA]</scope>
    <source>
        <strain evidence="2 3">LF1</strain>
    </source>
</reference>